<feature type="region of interest" description="Disordered" evidence="1">
    <location>
        <begin position="171"/>
        <end position="190"/>
    </location>
</feature>
<keyword evidence="3" id="KW-1185">Reference proteome</keyword>
<evidence type="ECO:0000256" key="1">
    <source>
        <dbReference type="SAM" id="MobiDB-lite"/>
    </source>
</evidence>
<proteinExistence type="predicted"/>
<dbReference type="EMBL" id="JABWUV010000004">
    <property type="protein sequence ID" value="KAF6360544.1"/>
    <property type="molecule type" value="Genomic_DNA"/>
</dbReference>
<feature type="compositionally biased region" description="Polar residues" evidence="1">
    <location>
        <begin position="282"/>
        <end position="292"/>
    </location>
</feature>
<feature type="region of interest" description="Disordered" evidence="1">
    <location>
        <begin position="23"/>
        <end position="78"/>
    </location>
</feature>
<reference evidence="2 3" key="1">
    <citation type="journal article" date="2020" name="Nature">
        <title>Six reference-quality genomes reveal evolution of bat adaptations.</title>
        <authorList>
            <person name="Jebb D."/>
            <person name="Huang Z."/>
            <person name="Pippel M."/>
            <person name="Hughes G.M."/>
            <person name="Lavrichenko K."/>
            <person name="Devanna P."/>
            <person name="Winkler S."/>
            <person name="Jermiin L.S."/>
            <person name="Skirmuntt E.C."/>
            <person name="Katzourakis A."/>
            <person name="Burkitt-Gray L."/>
            <person name="Ray D.A."/>
            <person name="Sullivan K.A.M."/>
            <person name="Roscito J.G."/>
            <person name="Kirilenko B.M."/>
            <person name="Davalos L.M."/>
            <person name="Corthals A.P."/>
            <person name="Power M.L."/>
            <person name="Jones G."/>
            <person name="Ransome R.D."/>
            <person name="Dechmann D.K.N."/>
            <person name="Locatelli A.G."/>
            <person name="Puechmaille S.J."/>
            <person name="Fedrigo O."/>
            <person name="Jarvis E.D."/>
            <person name="Hiller M."/>
            <person name="Vernes S.C."/>
            <person name="Myers E.W."/>
            <person name="Teeling E.C."/>
        </authorList>
    </citation>
    <scope>NUCLEOTIDE SEQUENCE [LARGE SCALE GENOMIC DNA]</scope>
    <source>
        <strain evidence="2">MMyoMyo1</strain>
        <tissue evidence="2">Flight muscle</tissue>
    </source>
</reference>
<dbReference type="VEuPathDB" id="HostDB:GeneID_118653771"/>
<accession>A0A7J7YFC1</accession>
<evidence type="ECO:0000313" key="2">
    <source>
        <dbReference type="EMBL" id="KAF6360544.1"/>
    </source>
</evidence>
<name>A0A7J7YFC1_MYOMY</name>
<comment type="caution">
    <text evidence="2">The sequence shown here is derived from an EMBL/GenBank/DDBJ whole genome shotgun (WGS) entry which is preliminary data.</text>
</comment>
<dbReference type="OrthoDB" id="9802133at2759"/>
<dbReference type="PANTHER" id="PTHR37343">
    <property type="entry name" value="PROLINE-RICH PROTEIN 32"/>
    <property type="match status" value="1"/>
</dbReference>
<dbReference type="PANTHER" id="PTHR37343:SF1">
    <property type="entry name" value="PROLINE-RICH PROTEIN 32"/>
    <property type="match status" value="1"/>
</dbReference>
<dbReference type="InterPro" id="IPR027891">
    <property type="entry name" value="DUF4645"/>
</dbReference>
<evidence type="ECO:0000313" key="3">
    <source>
        <dbReference type="Proteomes" id="UP000527355"/>
    </source>
</evidence>
<feature type="region of interest" description="Disordered" evidence="1">
    <location>
        <begin position="280"/>
        <end position="299"/>
    </location>
</feature>
<dbReference type="AlphaFoldDB" id="A0A7J7YFC1"/>
<gene>
    <name evidence="2" type="ORF">mMyoMyo1_015861</name>
</gene>
<dbReference type="Proteomes" id="UP000527355">
    <property type="component" value="Unassembled WGS sequence"/>
</dbReference>
<sequence>MACIENVLEEHASSLIAMTVDENVKPRPDPNKLLQRSSTMLKEEAESWGKPRRPLRPPLYVPPELTRGQLEGPRERRGSCIPVDTSRALQHPYWSPPAAAKGSLATAEVNSSVRLAGWGQMGHDPINVSQKFPGRSPSVMIEGTRISNEGAESGVNKAKFHSVLQQGQGFFPLRSPLTKDPPPIPTIRSGIKMEVPPVNVKMAGNEKMAQAAFPLGGPGNPMNNCPRPTIMPANVARVGWFTNGPCFMPPGPPSSHPLLNLPLSFSPPPMLRPPLRPYFGNFPSSELPSTPFLNRENKS</sequence>
<dbReference type="Pfam" id="PF15488">
    <property type="entry name" value="DUF4645"/>
    <property type="match status" value="1"/>
</dbReference>
<protein>
    <submittedName>
        <fullName evidence="2">Proline rich 32</fullName>
    </submittedName>
</protein>
<organism evidence="2 3">
    <name type="scientific">Myotis myotis</name>
    <name type="common">Greater mouse-eared bat</name>
    <name type="synonym">Vespertilio myotis</name>
    <dbReference type="NCBI Taxonomy" id="51298"/>
    <lineage>
        <taxon>Eukaryota</taxon>
        <taxon>Metazoa</taxon>
        <taxon>Chordata</taxon>
        <taxon>Craniata</taxon>
        <taxon>Vertebrata</taxon>
        <taxon>Euteleostomi</taxon>
        <taxon>Mammalia</taxon>
        <taxon>Eutheria</taxon>
        <taxon>Laurasiatheria</taxon>
        <taxon>Chiroptera</taxon>
        <taxon>Yangochiroptera</taxon>
        <taxon>Vespertilionidae</taxon>
        <taxon>Myotis</taxon>
    </lineage>
</organism>